<feature type="transmembrane region" description="Helical" evidence="5">
    <location>
        <begin position="15"/>
        <end position="35"/>
    </location>
</feature>
<dbReference type="AlphaFoldDB" id="A0A6J6V6C3"/>
<evidence type="ECO:0000256" key="3">
    <source>
        <dbReference type="ARBA" id="ARBA00022989"/>
    </source>
</evidence>
<dbReference type="Gene3D" id="1.20.1250.20">
    <property type="entry name" value="MFS general substrate transporter like domains"/>
    <property type="match status" value="1"/>
</dbReference>
<protein>
    <submittedName>
        <fullName evidence="7">Unannotated protein</fullName>
    </submittedName>
</protein>
<comment type="subcellular location">
    <subcellularLocation>
        <location evidence="1">Membrane</location>
        <topology evidence="1">Multi-pass membrane protein</topology>
    </subcellularLocation>
</comment>
<feature type="domain" description="Major facilitator superfamily (MFS) profile" evidence="6">
    <location>
        <begin position="1"/>
        <end position="177"/>
    </location>
</feature>
<gene>
    <name evidence="7" type="ORF">UFOPK2855_01101</name>
</gene>
<keyword evidence="4 5" id="KW-0472">Membrane</keyword>
<proteinExistence type="predicted"/>
<dbReference type="InterPro" id="IPR036259">
    <property type="entry name" value="MFS_trans_sf"/>
</dbReference>
<dbReference type="PANTHER" id="PTHR23508:SF10">
    <property type="entry name" value="CARBOXYLIC ACID TRANSPORTER PROTEIN HOMOLOG"/>
    <property type="match status" value="1"/>
</dbReference>
<name>A0A6J6V6C3_9ZZZZ</name>
<evidence type="ECO:0000313" key="7">
    <source>
        <dbReference type="EMBL" id="CAB4767224.1"/>
    </source>
</evidence>
<evidence type="ECO:0000259" key="6">
    <source>
        <dbReference type="PROSITE" id="PS50850"/>
    </source>
</evidence>
<evidence type="ECO:0000256" key="5">
    <source>
        <dbReference type="SAM" id="Phobius"/>
    </source>
</evidence>
<dbReference type="PROSITE" id="PS50850">
    <property type="entry name" value="MFS"/>
    <property type="match status" value="1"/>
</dbReference>
<feature type="transmembrane region" description="Helical" evidence="5">
    <location>
        <begin position="134"/>
        <end position="156"/>
    </location>
</feature>
<feature type="transmembrane region" description="Helical" evidence="5">
    <location>
        <begin position="71"/>
        <end position="92"/>
    </location>
</feature>
<dbReference type="GO" id="GO:0046943">
    <property type="term" value="F:carboxylic acid transmembrane transporter activity"/>
    <property type="evidence" value="ECO:0007669"/>
    <property type="project" value="TreeGrafter"/>
</dbReference>
<evidence type="ECO:0000256" key="1">
    <source>
        <dbReference type="ARBA" id="ARBA00004141"/>
    </source>
</evidence>
<dbReference type="Pfam" id="PF07690">
    <property type="entry name" value="MFS_1"/>
    <property type="match status" value="1"/>
</dbReference>
<evidence type="ECO:0000256" key="4">
    <source>
        <dbReference type="ARBA" id="ARBA00023136"/>
    </source>
</evidence>
<keyword evidence="3 5" id="KW-1133">Transmembrane helix</keyword>
<accession>A0A6J6V6C3</accession>
<evidence type="ECO:0000256" key="2">
    <source>
        <dbReference type="ARBA" id="ARBA00022692"/>
    </source>
</evidence>
<keyword evidence="2 5" id="KW-0812">Transmembrane</keyword>
<dbReference type="PANTHER" id="PTHR23508">
    <property type="entry name" value="CARBOXYLIC ACID TRANSPORTER PROTEIN HOMOLOG"/>
    <property type="match status" value="1"/>
</dbReference>
<dbReference type="InterPro" id="IPR020846">
    <property type="entry name" value="MFS_dom"/>
</dbReference>
<reference evidence="7" key="1">
    <citation type="submission" date="2020-05" db="EMBL/GenBank/DDBJ databases">
        <authorList>
            <person name="Chiriac C."/>
            <person name="Salcher M."/>
            <person name="Ghai R."/>
            <person name="Kavagutti S V."/>
        </authorList>
    </citation>
    <scope>NUCLEOTIDE SEQUENCE</scope>
</reference>
<dbReference type="InterPro" id="IPR011701">
    <property type="entry name" value="MFS"/>
</dbReference>
<dbReference type="GO" id="GO:0005886">
    <property type="term" value="C:plasma membrane"/>
    <property type="evidence" value="ECO:0007669"/>
    <property type="project" value="TreeGrafter"/>
</dbReference>
<feature type="transmembrane region" description="Helical" evidence="5">
    <location>
        <begin position="104"/>
        <end position="128"/>
    </location>
</feature>
<feature type="transmembrane region" description="Helical" evidence="5">
    <location>
        <begin position="47"/>
        <end position="65"/>
    </location>
</feature>
<dbReference type="EMBL" id="CAEZZK010000239">
    <property type="protein sequence ID" value="CAB4767224.1"/>
    <property type="molecule type" value="Genomic_DNA"/>
</dbReference>
<sequence length="177" mass="18885">MFQIRYLRDVREYSAVMITAFTLITGTPASIGLLVGGRVADSRGRRLLSAITFPLGAILLTVAFSTSGKPMWLASLTGGICLGLAYPAMAVYRGEMFPTLHRSFASGVIMTSSLIGGSVGLVGAGYFLNRDISYGTVMSWLSLGPVVAGVLIYTTFPESAHRELEELNPQDVTTAEP</sequence>
<dbReference type="SUPFAM" id="SSF103473">
    <property type="entry name" value="MFS general substrate transporter"/>
    <property type="match status" value="1"/>
</dbReference>
<organism evidence="7">
    <name type="scientific">freshwater metagenome</name>
    <dbReference type="NCBI Taxonomy" id="449393"/>
    <lineage>
        <taxon>unclassified sequences</taxon>
        <taxon>metagenomes</taxon>
        <taxon>ecological metagenomes</taxon>
    </lineage>
</organism>